<reference evidence="1 2" key="1">
    <citation type="submission" date="2014-11" db="EMBL/GenBank/DDBJ databases">
        <authorList>
            <person name="Zhu J."/>
            <person name="Qi W."/>
            <person name="Song R."/>
        </authorList>
    </citation>
    <scope>NUCLEOTIDE SEQUENCE [LARGE SCALE GENOMIC DNA]</scope>
</reference>
<gene>
    <name evidence="1" type="ORF">Vbra_19622</name>
</gene>
<dbReference type="Proteomes" id="UP000041254">
    <property type="component" value="Unassembled WGS sequence"/>
</dbReference>
<evidence type="ECO:0000313" key="2">
    <source>
        <dbReference type="Proteomes" id="UP000041254"/>
    </source>
</evidence>
<evidence type="ECO:0000313" key="1">
    <source>
        <dbReference type="EMBL" id="CEM39346.1"/>
    </source>
</evidence>
<organism evidence="1 2">
    <name type="scientific">Vitrella brassicaformis (strain CCMP3155)</name>
    <dbReference type="NCBI Taxonomy" id="1169540"/>
    <lineage>
        <taxon>Eukaryota</taxon>
        <taxon>Sar</taxon>
        <taxon>Alveolata</taxon>
        <taxon>Colpodellida</taxon>
        <taxon>Vitrellaceae</taxon>
        <taxon>Vitrella</taxon>
    </lineage>
</organism>
<sequence>METLPQEKPEEIDIDDVEELSKDEFLWRSFESYVTVKELSLRGTLEDNKEQEQPMDKTADRRRYEIQDRIELTGPMPTASLYQMCKNRDTKEYGWCLMQEGPLRITRLDTCFVLAVTAPPRATLRSGPIHCRSASGEAQIVFKTGERYDAWSKSNHLFIQNTTADDSKWNRELYSLRVHDVEHHEYFTKVVQEIIDDVHTLVPPTLVPLPPLELPLPPPLPGRRPVASYSCVGAIGNTYSEGIDT</sequence>
<keyword evidence="2" id="KW-1185">Reference proteome</keyword>
<dbReference type="InParanoid" id="A0A0G4H6K2"/>
<dbReference type="VEuPathDB" id="CryptoDB:Vbra_19622"/>
<dbReference type="AlphaFoldDB" id="A0A0G4H6K2"/>
<accession>A0A0G4H6K2</accession>
<proteinExistence type="predicted"/>
<name>A0A0G4H6K2_VITBC</name>
<dbReference type="EMBL" id="CDMY01001036">
    <property type="protein sequence ID" value="CEM39346.1"/>
    <property type="molecule type" value="Genomic_DNA"/>
</dbReference>
<protein>
    <recommendedName>
        <fullName evidence="3">PH domain-containing protein</fullName>
    </recommendedName>
</protein>
<evidence type="ECO:0008006" key="3">
    <source>
        <dbReference type="Google" id="ProtNLM"/>
    </source>
</evidence>